<evidence type="ECO:0000313" key="2">
    <source>
        <dbReference type="EMBL" id="KAF5918293.1"/>
    </source>
</evidence>
<dbReference type="Proteomes" id="UP000551758">
    <property type="component" value="Unassembled WGS sequence"/>
</dbReference>
<dbReference type="InterPro" id="IPR001128">
    <property type="entry name" value="Cyt_P450"/>
</dbReference>
<gene>
    <name evidence="2" type="ORF">HPG69_002936</name>
</gene>
<reference evidence="2 3" key="1">
    <citation type="journal article" date="2020" name="Mol. Biol. Evol.">
        <title>Interspecific Gene Flow and the Evolution of Specialization in Black and White Rhinoceros.</title>
        <authorList>
            <person name="Moodley Y."/>
            <person name="Westbury M.V."/>
            <person name="Russo I.M."/>
            <person name="Gopalakrishnan S."/>
            <person name="Rakotoarivelo A."/>
            <person name="Olsen R.A."/>
            <person name="Prost S."/>
            <person name="Tunstall T."/>
            <person name="Ryder O.A."/>
            <person name="Dalen L."/>
            <person name="Bruford M.W."/>
        </authorList>
    </citation>
    <scope>NUCLEOTIDE SEQUENCE [LARGE SCALE GENOMIC DNA]</scope>
    <source>
        <strain evidence="2">SBR-YM</strain>
        <tissue evidence="2">Skin</tissue>
    </source>
</reference>
<name>A0A7J7ERI8_DICBM</name>
<dbReference type="Gene3D" id="1.10.630.10">
    <property type="entry name" value="Cytochrome P450"/>
    <property type="match status" value="1"/>
</dbReference>
<organism evidence="2 3">
    <name type="scientific">Diceros bicornis minor</name>
    <name type="common">South-central black rhinoceros</name>
    <dbReference type="NCBI Taxonomy" id="77932"/>
    <lineage>
        <taxon>Eukaryota</taxon>
        <taxon>Metazoa</taxon>
        <taxon>Chordata</taxon>
        <taxon>Craniata</taxon>
        <taxon>Vertebrata</taxon>
        <taxon>Euteleostomi</taxon>
        <taxon>Mammalia</taxon>
        <taxon>Eutheria</taxon>
        <taxon>Laurasiatheria</taxon>
        <taxon>Perissodactyla</taxon>
        <taxon>Rhinocerotidae</taxon>
        <taxon>Diceros</taxon>
    </lineage>
</organism>
<dbReference type="GO" id="GO:0005506">
    <property type="term" value="F:iron ion binding"/>
    <property type="evidence" value="ECO:0007669"/>
    <property type="project" value="InterPro"/>
</dbReference>
<dbReference type="GO" id="GO:0020037">
    <property type="term" value="F:heme binding"/>
    <property type="evidence" value="ECO:0007669"/>
    <property type="project" value="InterPro"/>
</dbReference>
<sequence length="80" mass="9003">MRVGHLACATYWVESSEQVISLPGSRFRKENRELLDPCVLCPFGAGPWHCTGVMFALLSVKSSLVMLMQKSPWRLAKRPP</sequence>
<dbReference type="GO" id="GO:0004497">
    <property type="term" value="F:monooxygenase activity"/>
    <property type="evidence" value="ECO:0007669"/>
    <property type="project" value="InterPro"/>
</dbReference>
<dbReference type="EMBL" id="JACDTQ010002466">
    <property type="protein sequence ID" value="KAF5918293.1"/>
    <property type="molecule type" value="Genomic_DNA"/>
</dbReference>
<evidence type="ECO:0000256" key="1">
    <source>
        <dbReference type="ARBA" id="ARBA00010617"/>
    </source>
</evidence>
<dbReference type="SUPFAM" id="SSF48264">
    <property type="entry name" value="Cytochrome P450"/>
    <property type="match status" value="1"/>
</dbReference>
<comment type="similarity">
    <text evidence="1">Belongs to the cytochrome P450 family.</text>
</comment>
<dbReference type="AlphaFoldDB" id="A0A7J7ERI8"/>
<evidence type="ECO:0000313" key="3">
    <source>
        <dbReference type="Proteomes" id="UP000551758"/>
    </source>
</evidence>
<dbReference type="GO" id="GO:0016705">
    <property type="term" value="F:oxidoreductase activity, acting on paired donors, with incorporation or reduction of molecular oxygen"/>
    <property type="evidence" value="ECO:0007669"/>
    <property type="project" value="InterPro"/>
</dbReference>
<comment type="caution">
    <text evidence="2">The sequence shown here is derived from an EMBL/GenBank/DDBJ whole genome shotgun (WGS) entry which is preliminary data.</text>
</comment>
<accession>A0A7J7ERI8</accession>
<proteinExistence type="inferred from homology"/>
<protein>
    <submittedName>
        <fullName evidence="2">Uncharacterized protein</fullName>
    </submittedName>
</protein>
<keyword evidence="3" id="KW-1185">Reference proteome</keyword>
<dbReference type="InterPro" id="IPR036396">
    <property type="entry name" value="Cyt_P450_sf"/>
</dbReference>
<dbReference type="Pfam" id="PF00067">
    <property type="entry name" value="p450"/>
    <property type="match status" value="1"/>
</dbReference>